<evidence type="ECO:0000256" key="5">
    <source>
        <dbReference type="SAM" id="MobiDB-lite"/>
    </source>
</evidence>
<evidence type="ECO:0000256" key="2">
    <source>
        <dbReference type="ARBA" id="ARBA00022450"/>
    </source>
</evidence>
<dbReference type="PANTHER" id="PTHR43775">
    <property type="entry name" value="FATTY ACID SYNTHASE"/>
    <property type="match status" value="1"/>
</dbReference>
<dbReference type="InterPro" id="IPR014031">
    <property type="entry name" value="Ketoacyl_synth_C"/>
</dbReference>
<reference evidence="8 9" key="1">
    <citation type="submission" date="2020-11" db="EMBL/GenBank/DDBJ databases">
        <title>A novel isolate from a Black sea contaminated sediment with potential to produce alkanes: Plantactinospora alkalitolerans sp. nov.</title>
        <authorList>
            <person name="Carro L."/>
            <person name="Veyisoglu A."/>
            <person name="Guven K."/>
            <person name="Schumann P."/>
            <person name="Klenk H.-P."/>
            <person name="Sahin N."/>
        </authorList>
    </citation>
    <scope>NUCLEOTIDE SEQUENCE [LARGE SCALE GENOMIC DNA]</scope>
    <source>
        <strain evidence="8 9">S1510</strain>
    </source>
</reference>
<protein>
    <submittedName>
        <fullName evidence="8">Peptide synthetase</fullName>
    </submittedName>
</protein>
<evidence type="ECO:0000256" key="4">
    <source>
        <dbReference type="ARBA" id="ARBA00022679"/>
    </source>
</evidence>
<dbReference type="InterPro" id="IPR023213">
    <property type="entry name" value="CAT-like_dom_sf"/>
</dbReference>
<dbReference type="PANTHER" id="PTHR43775:SF37">
    <property type="entry name" value="SI:DKEY-61P9.11"/>
    <property type="match status" value="1"/>
</dbReference>
<evidence type="ECO:0000259" key="6">
    <source>
        <dbReference type="PROSITE" id="PS50075"/>
    </source>
</evidence>
<comment type="caution">
    <text evidence="8">The sequence shown here is derived from an EMBL/GenBank/DDBJ whole genome shotgun (WGS) entry which is preliminary data.</text>
</comment>
<dbReference type="InterPro" id="IPR020806">
    <property type="entry name" value="PKS_PP-bd"/>
</dbReference>
<dbReference type="SUPFAM" id="SSF53901">
    <property type="entry name" value="Thiolase-like"/>
    <property type="match status" value="1"/>
</dbReference>
<dbReference type="InterPro" id="IPR050091">
    <property type="entry name" value="PKS_NRPS_Biosynth_Enz"/>
</dbReference>
<keyword evidence="3" id="KW-0597">Phosphoprotein</keyword>
<name>A0ABS0GN19_9ACTN</name>
<keyword evidence="2" id="KW-0596">Phosphopantetheine</keyword>
<dbReference type="InterPro" id="IPR006162">
    <property type="entry name" value="Ppantetheine_attach_site"/>
</dbReference>
<dbReference type="Gene3D" id="3.40.50.1820">
    <property type="entry name" value="alpha/beta hydrolase"/>
    <property type="match status" value="1"/>
</dbReference>
<dbReference type="PROSITE" id="PS00606">
    <property type="entry name" value="KS3_1"/>
    <property type="match status" value="1"/>
</dbReference>
<dbReference type="RefSeq" id="WP_196199121.1">
    <property type="nucleotide sequence ID" value="NZ_JADPUN010000021.1"/>
</dbReference>
<dbReference type="InterPro" id="IPR009081">
    <property type="entry name" value="PP-bd_ACP"/>
</dbReference>
<dbReference type="InterPro" id="IPR020841">
    <property type="entry name" value="PKS_Beta-ketoAc_synthase_dom"/>
</dbReference>
<feature type="region of interest" description="Disordered" evidence="5">
    <location>
        <begin position="809"/>
        <end position="828"/>
    </location>
</feature>
<dbReference type="SMART" id="SM00825">
    <property type="entry name" value="PKS_KS"/>
    <property type="match status" value="1"/>
</dbReference>
<dbReference type="Gene3D" id="3.30.559.30">
    <property type="entry name" value="Nonribosomal peptide synthetase, condensation domain"/>
    <property type="match status" value="1"/>
</dbReference>
<dbReference type="InterPro" id="IPR016039">
    <property type="entry name" value="Thiolase-like"/>
</dbReference>
<dbReference type="CDD" id="cd00833">
    <property type="entry name" value="PKS"/>
    <property type="match status" value="1"/>
</dbReference>
<dbReference type="PROSITE" id="PS00012">
    <property type="entry name" value="PHOSPHOPANTETHEINE"/>
    <property type="match status" value="1"/>
</dbReference>
<keyword evidence="9" id="KW-1185">Reference proteome</keyword>
<dbReference type="CDD" id="cd19531">
    <property type="entry name" value="LCL_NRPS-like"/>
    <property type="match status" value="1"/>
</dbReference>
<gene>
    <name evidence="8" type="ORF">I0C86_00355</name>
</gene>
<dbReference type="Pfam" id="PF00550">
    <property type="entry name" value="PP-binding"/>
    <property type="match status" value="2"/>
</dbReference>
<dbReference type="Pfam" id="PF00109">
    <property type="entry name" value="ketoacyl-synt"/>
    <property type="match status" value="1"/>
</dbReference>
<feature type="domain" description="Carrier" evidence="6">
    <location>
        <begin position="1310"/>
        <end position="1384"/>
    </location>
</feature>
<accession>A0ABS0GN19</accession>
<organism evidence="8 9">
    <name type="scientific">Plantactinospora alkalitolerans</name>
    <dbReference type="NCBI Taxonomy" id="2789879"/>
    <lineage>
        <taxon>Bacteria</taxon>
        <taxon>Bacillati</taxon>
        <taxon>Actinomycetota</taxon>
        <taxon>Actinomycetes</taxon>
        <taxon>Micromonosporales</taxon>
        <taxon>Micromonosporaceae</taxon>
        <taxon>Plantactinospora</taxon>
    </lineage>
</organism>
<dbReference type="Pfam" id="PF16197">
    <property type="entry name" value="KAsynt_C_assoc"/>
    <property type="match status" value="1"/>
</dbReference>
<feature type="domain" description="Carrier" evidence="6">
    <location>
        <begin position="729"/>
        <end position="804"/>
    </location>
</feature>
<evidence type="ECO:0000256" key="1">
    <source>
        <dbReference type="ARBA" id="ARBA00001957"/>
    </source>
</evidence>
<dbReference type="Pfam" id="PF02801">
    <property type="entry name" value="Ketoacyl-synt_C"/>
    <property type="match status" value="1"/>
</dbReference>
<dbReference type="Gene3D" id="3.40.47.10">
    <property type="match status" value="1"/>
</dbReference>
<dbReference type="SMART" id="SM00823">
    <property type="entry name" value="PKS_PP"/>
    <property type="match status" value="2"/>
</dbReference>
<dbReference type="InterPro" id="IPR018201">
    <property type="entry name" value="Ketoacyl_synth_AS"/>
</dbReference>
<dbReference type="Proteomes" id="UP000638560">
    <property type="component" value="Unassembled WGS sequence"/>
</dbReference>
<dbReference type="InterPro" id="IPR029058">
    <property type="entry name" value="AB_hydrolase_fold"/>
</dbReference>
<dbReference type="InterPro" id="IPR001242">
    <property type="entry name" value="Condensation_dom"/>
</dbReference>
<dbReference type="Gene3D" id="1.10.1240.100">
    <property type="match status" value="1"/>
</dbReference>
<evidence type="ECO:0000313" key="9">
    <source>
        <dbReference type="Proteomes" id="UP000638560"/>
    </source>
</evidence>
<dbReference type="EMBL" id="JADPUN010000021">
    <property type="protein sequence ID" value="MBF9127454.1"/>
    <property type="molecule type" value="Genomic_DNA"/>
</dbReference>
<dbReference type="Pfam" id="PF00668">
    <property type="entry name" value="Condensation"/>
    <property type="match status" value="1"/>
</dbReference>
<dbReference type="Gene3D" id="3.30.70.3290">
    <property type="match status" value="1"/>
</dbReference>
<evidence type="ECO:0000256" key="3">
    <source>
        <dbReference type="ARBA" id="ARBA00022553"/>
    </source>
</evidence>
<sequence length="1415" mass="151050">MTDEVAIVGASGIFPGAEDLESFHANLREGRNSVVRPSDDRVRNGGGEPDDDHLLMGYLPRVDLFDHEFFGIPRREAERMDPHQRLLLQLTHRAIESAGYAPGALRGSPAGVFLAGGMWFGPMDTERDVLSLLGSSAASLAARLSYLFDFRGPALVVDSACSSGLTALNLAVGMLRGGSLPFAVVGGVTLIPAVQRRADFNPLPGLEALDQVCRPFDANADGLSGGEGGGVLVVKLLSRAVADGDNVLAVVKGIAVNHNGFRAASMAAPSQVAQASVIAQAWQDGGVDPATVGYVECHGSGTQLGDVVEVDALRRAFVEAGVTERHCPIGSVKANIGHLGNAAGIAGLFKAVSALRYGTRYPMINFHEPNPLIDFTGPVYPNVVEEPWDVPDGVPRRAGVSSLGLTGTNAHVVLEEAAPVREDPDAGPTTELVTVSARSQPALERYRARLADFAERTGHSVRAVAHVLNRGRDDHPYRLAFTAATTAELASALRSAAPPERAAPDSPRLVLLFSGDALVDDVVWSRLRTDCPGLIPVECEKNAGPDAGGVLVARQYALYRVAEALGLLTGADVSLVGSGAGNLVTRVARGRLSLVDAAAQAGVRGLSAEFDRDGLRRVVAGFSRVDTIAVELGADGVLAREIRTLAPELPIVDLVGDGSRRGMLDRVGELYRRGAAVDWDRYYRDAAIARIELPTYPFEPTRCWPTSRPTMRRPDGSAAPPREVRADRPDSAEIERQVAEVWAEQLDVTGLGPDSDYFMLGGTSLVGVGVLRALAERFGVPVTFADLYACRTVRALAGRLGELLGERAAGTGDGAETEQPITPVPRDGRPALSFGQETLWYLDQVNPDSALYNIPGPMHLTGKVDVAALQDALADVARRHEVLHSCFRTDEDGTPYVVTVAPEPLLPLVDVSRLGDAHRDRRVRALLQETVLAPFDLAEDALFRATLIKLAEDDHVLVLVFHHIVFDGWSPTVFMRDLAEFYRARTEGVPARLPELTVQYLDFVAWYRARLTGPRLRRGLEFWRTELAGLSREELPLDHPRPAVQSYAGDVLTLVIEAEVADQVREFSRRNGVTAFVTMLAVLDVLLHRWTRQGDVCIGVATSGRIHPAANDLVGYFNNVLPFRTQVTADLRFDELVRRCAGTVAGVLDHEEIPVGKILSTGDFARDLARHPLFDVSYTYQNVLPYTGGLGELGFSRYAGTEIGYVAPGTAKFDLSFGISDDGTGPMIGDVSYATALFDRATAERLAAWYPALVAAAMADPGTAIGEITVPGPVPTGGGSEATVAGPVPAAPVEAPTAARPRTEIPTPAGVRADAVEVMCALFADLLGRERVGADEGFFALGGDSIKSIQLVARARRAGLLITRQQVFTCRTPAALAGVAQPPGTEAAAVPVPADFPLVELSQDEMDEIEAGSGR</sequence>
<dbReference type="PROSITE" id="PS52004">
    <property type="entry name" value="KS3_2"/>
    <property type="match status" value="1"/>
</dbReference>
<comment type="cofactor">
    <cofactor evidence="1">
        <name>pantetheine 4'-phosphate</name>
        <dbReference type="ChEBI" id="CHEBI:47942"/>
    </cofactor>
</comment>
<proteinExistence type="predicted"/>
<dbReference type="SUPFAM" id="SSF52777">
    <property type="entry name" value="CoA-dependent acyltransferases"/>
    <property type="match status" value="2"/>
</dbReference>
<dbReference type="SUPFAM" id="SSF47336">
    <property type="entry name" value="ACP-like"/>
    <property type="match status" value="2"/>
</dbReference>
<dbReference type="Gene3D" id="1.10.1200.10">
    <property type="entry name" value="ACP-like"/>
    <property type="match status" value="1"/>
</dbReference>
<dbReference type="InterPro" id="IPR014030">
    <property type="entry name" value="Ketoacyl_synth_N"/>
</dbReference>
<feature type="region of interest" description="Disordered" evidence="5">
    <location>
        <begin position="707"/>
        <end position="730"/>
    </location>
</feature>
<feature type="domain" description="Ketosynthase family 3 (KS3)" evidence="7">
    <location>
        <begin position="2"/>
        <end position="416"/>
    </location>
</feature>
<evidence type="ECO:0000313" key="8">
    <source>
        <dbReference type="EMBL" id="MBF9127454.1"/>
    </source>
</evidence>
<dbReference type="InterPro" id="IPR032821">
    <property type="entry name" value="PKS_assoc"/>
</dbReference>
<dbReference type="PROSITE" id="PS50075">
    <property type="entry name" value="CARRIER"/>
    <property type="match status" value="2"/>
</dbReference>
<evidence type="ECO:0000259" key="7">
    <source>
        <dbReference type="PROSITE" id="PS52004"/>
    </source>
</evidence>
<dbReference type="Gene3D" id="3.30.559.10">
    <property type="entry name" value="Chloramphenicol acetyltransferase-like domain"/>
    <property type="match status" value="1"/>
</dbReference>
<dbReference type="InterPro" id="IPR036736">
    <property type="entry name" value="ACP-like_sf"/>
</dbReference>
<keyword evidence="4" id="KW-0808">Transferase</keyword>